<dbReference type="AlphaFoldDB" id="A0A6J3IL58"/>
<reference evidence="3" key="1">
    <citation type="submission" date="2025-08" db="UniProtKB">
        <authorList>
            <consortium name="RefSeq"/>
        </authorList>
    </citation>
    <scope>IDENTIFICATION</scope>
    <source>
        <tissue evidence="3">Blood</tissue>
    </source>
</reference>
<dbReference type="InterPro" id="IPR002156">
    <property type="entry name" value="RNaseH_domain"/>
</dbReference>
<dbReference type="InterPro" id="IPR012337">
    <property type="entry name" value="RNaseH-like_sf"/>
</dbReference>
<keyword evidence="2" id="KW-1185">Reference proteome</keyword>
<dbReference type="Gene3D" id="3.30.420.10">
    <property type="entry name" value="Ribonuclease H-like superfamily/Ribonuclease H"/>
    <property type="match status" value="1"/>
</dbReference>
<evidence type="ECO:0000259" key="1">
    <source>
        <dbReference type="PROSITE" id="PS50879"/>
    </source>
</evidence>
<proteinExistence type="predicted"/>
<accession>A0A6J3IL58</accession>
<evidence type="ECO:0000313" key="2">
    <source>
        <dbReference type="Proteomes" id="UP000504640"/>
    </source>
</evidence>
<dbReference type="Proteomes" id="UP000504640">
    <property type="component" value="Unplaced"/>
</dbReference>
<organism evidence="2 3">
    <name type="scientific">Sapajus apella</name>
    <name type="common">Brown-capped capuchin</name>
    <name type="synonym">Cebus apella</name>
    <dbReference type="NCBI Taxonomy" id="9515"/>
    <lineage>
        <taxon>Eukaryota</taxon>
        <taxon>Metazoa</taxon>
        <taxon>Chordata</taxon>
        <taxon>Craniata</taxon>
        <taxon>Vertebrata</taxon>
        <taxon>Euteleostomi</taxon>
        <taxon>Mammalia</taxon>
        <taxon>Eutheria</taxon>
        <taxon>Euarchontoglires</taxon>
        <taxon>Primates</taxon>
        <taxon>Haplorrhini</taxon>
        <taxon>Platyrrhini</taxon>
        <taxon>Cebidae</taxon>
        <taxon>Cebinae</taxon>
        <taxon>Sapajus</taxon>
    </lineage>
</organism>
<dbReference type="InterPro" id="IPR036397">
    <property type="entry name" value="RNaseH_sf"/>
</dbReference>
<dbReference type="GO" id="GO:0003676">
    <property type="term" value="F:nucleic acid binding"/>
    <property type="evidence" value="ECO:0007669"/>
    <property type="project" value="InterPro"/>
</dbReference>
<dbReference type="GO" id="GO:0004523">
    <property type="term" value="F:RNA-DNA hybrid ribonuclease activity"/>
    <property type="evidence" value="ECO:0007669"/>
    <property type="project" value="InterPro"/>
</dbReference>
<dbReference type="SUPFAM" id="SSF53098">
    <property type="entry name" value="Ribonuclease H-like"/>
    <property type="match status" value="1"/>
</dbReference>
<dbReference type="Gene3D" id="2.30.30.850">
    <property type="match status" value="1"/>
</dbReference>
<gene>
    <name evidence="3" type="primary">LOC116557392</name>
</gene>
<evidence type="ECO:0000313" key="3">
    <source>
        <dbReference type="RefSeq" id="XP_032142795.1"/>
    </source>
</evidence>
<protein>
    <submittedName>
        <fullName evidence="3">Uncharacterized protein LOC116557392</fullName>
    </submittedName>
</protein>
<dbReference type="PROSITE" id="PS50879">
    <property type="entry name" value="RNASE_H_1"/>
    <property type="match status" value="1"/>
</dbReference>
<feature type="domain" description="RNase H type-1" evidence="1">
    <location>
        <begin position="65"/>
        <end position="195"/>
    </location>
</feature>
<dbReference type="Pfam" id="PF00075">
    <property type="entry name" value="RNase_H"/>
    <property type="match status" value="1"/>
</dbReference>
<name>A0A6J3IL58_SAPAP</name>
<dbReference type="RefSeq" id="XP_032142795.1">
    <property type="nucleotide sequence ID" value="XM_032286904.1"/>
</dbReference>
<sequence length="330" mass="36241">MVTSVTCMFTADEFLELESLKYLEDHKKGKSDQPLRLMLPKPLRGPRAITDAKLQVTLTVEGQFLQAQSVGTAKAGCAVVSYSFIIEAATLPSSTTSQQAELIALTHALTLAKGLHVNICTDSQYAFHILHHHAAIWAERGFHTTQGSSIINAPFIKALLKVALLPAKARVIHCRGLRIQATPKEPTGYSPFELLYGCTFLLGSNLIPDTSPLGDYLPVLQQARHEIRQAANFLLPTSDTRPCENTLPGRSVLVKSLTPRSPQPQWTGTFLVLYSTPTAVHLQDPPQWVHHSRIKLCPSDNQPDSSACSWKSQVLSPASLKVTRIPKVKE</sequence>
<dbReference type="GeneID" id="116557392"/>